<keyword evidence="4" id="KW-1185">Reference proteome</keyword>
<dbReference type="EMBL" id="WIGO01000407">
    <property type="protein sequence ID" value="KAF6813379.1"/>
    <property type="molecule type" value="Genomic_DNA"/>
</dbReference>
<dbReference type="InterPro" id="IPR021858">
    <property type="entry name" value="Fun_TF"/>
</dbReference>
<feature type="region of interest" description="Disordered" evidence="2">
    <location>
        <begin position="286"/>
        <end position="306"/>
    </location>
</feature>
<evidence type="ECO:0000313" key="4">
    <source>
        <dbReference type="Proteomes" id="UP000654918"/>
    </source>
</evidence>
<accession>A0A8H6MY53</accession>
<feature type="region of interest" description="Disordered" evidence="2">
    <location>
        <begin position="118"/>
        <end position="153"/>
    </location>
</feature>
<sequence length="323" mass="35515">MRVRWSDKHEVFHPTERAHRGQSTSLTQQTTTVLEQSPTSPWVSPNDDAPETIEPCLDTMPVLYGDEDWLSQALEPTTPEYMLFDGDSSHAITQPTTTSDKSGVLLVLEKTNASVDAVDPPELLGAQSPSREAQAEDVPSPHESCSIDPPPLQQIPRPVNNYATVFVEYYFKHVAPILSLYDSNMNPFRSTVSRHWGSSALIYFTLQSMAAARLSNMYPQMSSVGAGFRQKAIALFLTLDEAAVDEQGLLALFMRAVSLGIGDLGTSNGELFHLLVAMKPSTEGSPALRKIKAPKGHGAPSDPVLEALDHLERQRGHRQALRR</sequence>
<evidence type="ECO:0000256" key="2">
    <source>
        <dbReference type="SAM" id="MobiDB-lite"/>
    </source>
</evidence>
<dbReference type="Proteomes" id="UP000654918">
    <property type="component" value="Unassembled WGS sequence"/>
</dbReference>
<proteinExistence type="predicted"/>
<keyword evidence="1" id="KW-0539">Nucleus</keyword>
<reference evidence="3" key="1">
    <citation type="journal article" date="2020" name="Phytopathology">
        <title>Genome Sequence Resources of Colletotrichum truncatum, C. plurivorum, C. musicola, and C. sojae: Four Species Pathogenic to Soybean (Glycine max).</title>
        <authorList>
            <person name="Rogerio F."/>
            <person name="Boufleur T.R."/>
            <person name="Ciampi-Guillardi M."/>
            <person name="Sukno S.A."/>
            <person name="Thon M.R."/>
            <person name="Massola Junior N.S."/>
            <person name="Baroncelli R."/>
        </authorList>
    </citation>
    <scope>NUCLEOTIDE SEQUENCE</scope>
    <source>
        <strain evidence="3">LFN00145</strain>
    </source>
</reference>
<name>A0A8H6MY53_9PEZI</name>
<dbReference type="AlphaFoldDB" id="A0A8H6MY53"/>
<comment type="caution">
    <text evidence="3">The sequence shown here is derived from an EMBL/GenBank/DDBJ whole genome shotgun (WGS) entry which is preliminary data.</text>
</comment>
<feature type="compositionally biased region" description="Basic and acidic residues" evidence="2">
    <location>
        <begin position="1"/>
        <end position="19"/>
    </location>
</feature>
<evidence type="ECO:0000256" key="1">
    <source>
        <dbReference type="ARBA" id="ARBA00023242"/>
    </source>
</evidence>
<protein>
    <submittedName>
        <fullName evidence="3">C6 zinc finger protein</fullName>
    </submittedName>
</protein>
<feature type="region of interest" description="Disordered" evidence="2">
    <location>
        <begin position="1"/>
        <end position="29"/>
    </location>
</feature>
<organism evidence="3 4">
    <name type="scientific">Colletotrichum plurivorum</name>
    <dbReference type="NCBI Taxonomy" id="2175906"/>
    <lineage>
        <taxon>Eukaryota</taxon>
        <taxon>Fungi</taxon>
        <taxon>Dikarya</taxon>
        <taxon>Ascomycota</taxon>
        <taxon>Pezizomycotina</taxon>
        <taxon>Sordariomycetes</taxon>
        <taxon>Hypocreomycetidae</taxon>
        <taxon>Glomerellales</taxon>
        <taxon>Glomerellaceae</taxon>
        <taxon>Colletotrichum</taxon>
        <taxon>Colletotrichum orchidearum species complex</taxon>
    </lineage>
</organism>
<dbReference type="Pfam" id="PF11951">
    <property type="entry name" value="Fungal_trans_2"/>
    <property type="match status" value="1"/>
</dbReference>
<evidence type="ECO:0000313" key="3">
    <source>
        <dbReference type="EMBL" id="KAF6813379.1"/>
    </source>
</evidence>
<gene>
    <name evidence="3" type="ORF">CPLU01_14668</name>
</gene>